<organism evidence="1 2">
    <name type="scientific">Bauhinia variegata</name>
    <name type="common">Purple orchid tree</name>
    <name type="synonym">Phanera variegata</name>
    <dbReference type="NCBI Taxonomy" id="167791"/>
    <lineage>
        <taxon>Eukaryota</taxon>
        <taxon>Viridiplantae</taxon>
        <taxon>Streptophyta</taxon>
        <taxon>Embryophyta</taxon>
        <taxon>Tracheophyta</taxon>
        <taxon>Spermatophyta</taxon>
        <taxon>Magnoliopsida</taxon>
        <taxon>eudicotyledons</taxon>
        <taxon>Gunneridae</taxon>
        <taxon>Pentapetalae</taxon>
        <taxon>rosids</taxon>
        <taxon>fabids</taxon>
        <taxon>Fabales</taxon>
        <taxon>Fabaceae</taxon>
        <taxon>Cercidoideae</taxon>
        <taxon>Cercideae</taxon>
        <taxon>Bauhiniinae</taxon>
        <taxon>Bauhinia</taxon>
    </lineage>
</organism>
<keyword evidence="2" id="KW-1185">Reference proteome</keyword>
<protein>
    <submittedName>
        <fullName evidence="1">Uncharacterized protein</fullName>
    </submittedName>
</protein>
<reference evidence="1 2" key="1">
    <citation type="journal article" date="2022" name="DNA Res.">
        <title>Chromosomal-level genome assembly of the orchid tree Bauhinia variegata (Leguminosae; Cercidoideae) supports the allotetraploid origin hypothesis of Bauhinia.</title>
        <authorList>
            <person name="Zhong Y."/>
            <person name="Chen Y."/>
            <person name="Zheng D."/>
            <person name="Pang J."/>
            <person name="Liu Y."/>
            <person name="Luo S."/>
            <person name="Meng S."/>
            <person name="Qian L."/>
            <person name="Wei D."/>
            <person name="Dai S."/>
            <person name="Zhou R."/>
        </authorList>
    </citation>
    <scope>NUCLEOTIDE SEQUENCE [LARGE SCALE GENOMIC DNA]</scope>
    <source>
        <strain evidence="1">BV-YZ2020</strain>
    </source>
</reference>
<gene>
    <name evidence="1" type="ORF">L6164_030838</name>
</gene>
<sequence>MIHMTFYWGKKLRLFISFWRITVTPKAHFRPKVASNATDGGSSSTVEIRLPRNQNDHFLWVGYSRRAVGVSEIDGW</sequence>
<evidence type="ECO:0000313" key="2">
    <source>
        <dbReference type="Proteomes" id="UP000828941"/>
    </source>
</evidence>
<proteinExistence type="predicted"/>
<accession>A0ACB9LCY9</accession>
<dbReference type="Proteomes" id="UP000828941">
    <property type="component" value="Chromosome 12"/>
</dbReference>
<dbReference type="EMBL" id="CM039437">
    <property type="protein sequence ID" value="KAI4307675.1"/>
    <property type="molecule type" value="Genomic_DNA"/>
</dbReference>
<comment type="caution">
    <text evidence="1">The sequence shown here is derived from an EMBL/GenBank/DDBJ whole genome shotgun (WGS) entry which is preliminary data.</text>
</comment>
<name>A0ACB9LCY9_BAUVA</name>
<evidence type="ECO:0000313" key="1">
    <source>
        <dbReference type="EMBL" id="KAI4307675.1"/>
    </source>
</evidence>